<dbReference type="AlphaFoldDB" id="A0AAD5YHF4"/>
<feature type="region of interest" description="Disordered" evidence="1">
    <location>
        <begin position="1"/>
        <end position="27"/>
    </location>
</feature>
<dbReference type="Gene3D" id="1.10.3970.10">
    <property type="entry name" value="BSD domain"/>
    <property type="match status" value="1"/>
</dbReference>
<dbReference type="PANTHER" id="PTHR16019">
    <property type="entry name" value="SYNAPSE-ASSOCIATED PROTEIN"/>
    <property type="match status" value="1"/>
</dbReference>
<reference evidence="3" key="1">
    <citation type="submission" date="2022-07" db="EMBL/GenBank/DDBJ databases">
        <title>Genome Sequence of Physisporinus lineatus.</title>
        <authorList>
            <person name="Buettner E."/>
        </authorList>
    </citation>
    <scope>NUCLEOTIDE SEQUENCE</scope>
    <source>
        <strain evidence="3">VT162</strain>
    </source>
</reference>
<feature type="compositionally biased region" description="Acidic residues" evidence="1">
    <location>
        <begin position="488"/>
        <end position="497"/>
    </location>
</feature>
<feature type="region of interest" description="Disordered" evidence="1">
    <location>
        <begin position="70"/>
        <end position="152"/>
    </location>
</feature>
<organism evidence="3 4">
    <name type="scientific">Meripilus lineatus</name>
    <dbReference type="NCBI Taxonomy" id="2056292"/>
    <lineage>
        <taxon>Eukaryota</taxon>
        <taxon>Fungi</taxon>
        <taxon>Dikarya</taxon>
        <taxon>Basidiomycota</taxon>
        <taxon>Agaricomycotina</taxon>
        <taxon>Agaricomycetes</taxon>
        <taxon>Polyporales</taxon>
        <taxon>Meripilaceae</taxon>
        <taxon>Meripilus</taxon>
    </lineage>
</organism>
<evidence type="ECO:0000313" key="4">
    <source>
        <dbReference type="Proteomes" id="UP001212997"/>
    </source>
</evidence>
<dbReference type="SUPFAM" id="SSF140383">
    <property type="entry name" value="BSD domain-like"/>
    <property type="match status" value="1"/>
</dbReference>
<keyword evidence="4" id="KW-1185">Reference proteome</keyword>
<feature type="domain" description="BSD" evidence="2">
    <location>
        <begin position="364"/>
        <end position="393"/>
    </location>
</feature>
<sequence length="497" mass="54013">MNFLDTYDIPTSSTPTPETQQQEQSLNDEVTQVVGQLTRFWGGFRKQSQSAFQAARKDLGQVVSQAQKEITRLTTDAPNDGTVSAPAVPETSERSSTPAPKEPQEEQESDEVEEKDIVESFNESEAETHESTSTSTTPTPTPSSSTTLVGHARTASQSLFSRFQATLPPNLVSTVQNQIPESLKHAPGSIDFANLKTTLTSEFQRVQGITRAQAEEYVHKSEELLKEAGEFLKDAVKVLPPEEGSSGSIAPAGVLWDGTDIWMLPDIVPTSSGSKGKERASSSSGRPSVDGLRAVATRAESLLKQLRHDPEVIRVDPAADERAKVLYDAWIREELDTKEGGIGGKEWATRIEKALSDPIDGSGLKTTMDTLVPSAMTSDTFWGRYFFRVHQVEREEQRRKALIQGTVDNDDDFSWEDDEDDASSPTTAKPSLPPTELIKSATPTTVTPASPTSSEDVDRLAAPKSATSSPEVVSNAGGSKTDETPKDLEEDGDSDWE</sequence>
<dbReference type="PROSITE" id="PS50858">
    <property type="entry name" value="BSD"/>
    <property type="match status" value="1"/>
</dbReference>
<feature type="compositionally biased region" description="Polar residues" evidence="1">
    <location>
        <begin position="465"/>
        <end position="478"/>
    </location>
</feature>
<feature type="compositionally biased region" description="Acidic residues" evidence="1">
    <location>
        <begin position="105"/>
        <end position="116"/>
    </location>
</feature>
<accession>A0AAD5YHF4</accession>
<name>A0AAD5YHF4_9APHY</name>
<evidence type="ECO:0000256" key="1">
    <source>
        <dbReference type="SAM" id="MobiDB-lite"/>
    </source>
</evidence>
<dbReference type="Pfam" id="PF03909">
    <property type="entry name" value="BSD"/>
    <property type="match status" value="1"/>
</dbReference>
<proteinExistence type="predicted"/>
<comment type="caution">
    <text evidence="3">The sequence shown here is derived from an EMBL/GenBank/DDBJ whole genome shotgun (WGS) entry which is preliminary data.</text>
</comment>
<gene>
    <name evidence="3" type="ORF">NLI96_g2491</name>
</gene>
<feature type="compositionally biased region" description="Acidic residues" evidence="1">
    <location>
        <begin position="408"/>
        <end position="422"/>
    </location>
</feature>
<dbReference type="InterPro" id="IPR035925">
    <property type="entry name" value="BSD_dom_sf"/>
</dbReference>
<dbReference type="Proteomes" id="UP001212997">
    <property type="component" value="Unassembled WGS sequence"/>
</dbReference>
<evidence type="ECO:0000259" key="2">
    <source>
        <dbReference type="PROSITE" id="PS50858"/>
    </source>
</evidence>
<feature type="region of interest" description="Disordered" evidence="1">
    <location>
        <begin position="403"/>
        <end position="497"/>
    </location>
</feature>
<feature type="compositionally biased region" description="Low complexity" evidence="1">
    <location>
        <begin position="440"/>
        <end position="454"/>
    </location>
</feature>
<dbReference type="GO" id="GO:0005737">
    <property type="term" value="C:cytoplasm"/>
    <property type="evidence" value="ECO:0007669"/>
    <property type="project" value="TreeGrafter"/>
</dbReference>
<evidence type="ECO:0000313" key="3">
    <source>
        <dbReference type="EMBL" id="KAJ3488922.1"/>
    </source>
</evidence>
<feature type="compositionally biased region" description="Low complexity" evidence="1">
    <location>
        <begin position="131"/>
        <end position="147"/>
    </location>
</feature>
<dbReference type="EMBL" id="JANAWD010000056">
    <property type="protein sequence ID" value="KAJ3488922.1"/>
    <property type="molecule type" value="Genomic_DNA"/>
</dbReference>
<feature type="region of interest" description="Disordered" evidence="1">
    <location>
        <begin position="267"/>
        <end position="291"/>
    </location>
</feature>
<dbReference type="InterPro" id="IPR005607">
    <property type="entry name" value="BSD_dom"/>
</dbReference>
<protein>
    <recommendedName>
        <fullName evidence="2">BSD domain-containing protein</fullName>
    </recommendedName>
</protein>
<feature type="compositionally biased region" description="Low complexity" evidence="1">
    <location>
        <begin position="10"/>
        <end position="25"/>
    </location>
</feature>
<dbReference type="PANTHER" id="PTHR16019:SF5">
    <property type="entry name" value="BSD DOMAIN-CONTAINING PROTEIN 1"/>
    <property type="match status" value="1"/>
</dbReference>
<dbReference type="InterPro" id="IPR051494">
    <property type="entry name" value="BSD_domain-containing"/>
</dbReference>